<feature type="signal peptide" evidence="1">
    <location>
        <begin position="1"/>
        <end position="26"/>
    </location>
</feature>
<dbReference type="PROSITE" id="PS51318">
    <property type="entry name" value="TAT"/>
    <property type="match status" value="1"/>
</dbReference>
<evidence type="ECO:0000259" key="3">
    <source>
        <dbReference type="Pfam" id="PF20732"/>
    </source>
</evidence>
<dbReference type="Pfam" id="PF07075">
    <property type="entry name" value="NamZ_N"/>
    <property type="match status" value="1"/>
</dbReference>
<dbReference type="PANTHER" id="PTHR42915">
    <property type="entry name" value="HYPOTHETICAL 460 KDA PROTEIN IN FEUA-SIGW INTERGENIC REGION [PRECURSOR]"/>
    <property type="match status" value="1"/>
</dbReference>
<gene>
    <name evidence="4" type="ORF">ACFS2C_03625</name>
</gene>
<dbReference type="RefSeq" id="WP_377389332.1">
    <property type="nucleotide sequence ID" value="NZ_JBHSAN010000017.1"/>
</dbReference>
<evidence type="ECO:0000313" key="4">
    <source>
        <dbReference type="EMBL" id="MFD2798478.1"/>
    </source>
</evidence>
<name>A0ABW5W3I0_9PSEU</name>
<comment type="caution">
    <text evidence="4">The sequence shown here is derived from an EMBL/GenBank/DDBJ whole genome shotgun (WGS) entry which is preliminary data.</text>
</comment>
<feature type="chain" id="PRO_5046401546" evidence="1">
    <location>
        <begin position="27"/>
        <end position="425"/>
    </location>
</feature>
<dbReference type="PANTHER" id="PTHR42915:SF1">
    <property type="entry name" value="PEPTIDOGLYCAN BETA-N-ACETYLMURAMIDASE NAMZ"/>
    <property type="match status" value="1"/>
</dbReference>
<feature type="domain" description="Peptidoglycan beta-N-acetylmuramidase NamZ C-terminal" evidence="3">
    <location>
        <begin position="273"/>
        <end position="424"/>
    </location>
</feature>
<dbReference type="Gene3D" id="3.40.50.12170">
    <property type="entry name" value="Uncharacterised protein PF07075, DUF1343"/>
    <property type="match status" value="1"/>
</dbReference>
<organism evidence="4 5">
    <name type="scientific">Prauserella oleivorans</name>
    <dbReference type="NCBI Taxonomy" id="1478153"/>
    <lineage>
        <taxon>Bacteria</taxon>
        <taxon>Bacillati</taxon>
        <taxon>Actinomycetota</taxon>
        <taxon>Actinomycetes</taxon>
        <taxon>Pseudonocardiales</taxon>
        <taxon>Pseudonocardiaceae</taxon>
        <taxon>Prauserella</taxon>
    </lineage>
</organism>
<dbReference type="InterPro" id="IPR048502">
    <property type="entry name" value="NamZ_N"/>
</dbReference>
<reference evidence="5" key="1">
    <citation type="journal article" date="2019" name="Int. J. Syst. Evol. Microbiol.">
        <title>The Global Catalogue of Microorganisms (GCM) 10K type strain sequencing project: providing services to taxonomists for standard genome sequencing and annotation.</title>
        <authorList>
            <consortium name="The Broad Institute Genomics Platform"/>
            <consortium name="The Broad Institute Genome Sequencing Center for Infectious Disease"/>
            <person name="Wu L."/>
            <person name="Ma J."/>
        </authorList>
    </citation>
    <scope>NUCLEOTIDE SEQUENCE [LARGE SCALE GENOMIC DNA]</scope>
    <source>
        <strain evidence="5">IBRC-M 10906</strain>
    </source>
</reference>
<accession>A0ABW5W3I0</accession>
<keyword evidence="5" id="KW-1185">Reference proteome</keyword>
<keyword evidence="1" id="KW-0732">Signal</keyword>
<dbReference type="InterPro" id="IPR008302">
    <property type="entry name" value="NamZ"/>
</dbReference>
<evidence type="ECO:0000313" key="5">
    <source>
        <dbReference type="Proteomes" id="UP001597478"/>
    </source>
</evidence>
<sequence>MTVNRRLFLAASALATPLLTSGSQFAAATPANPAAQAAQSRPVTPGADRLAAEGWRRLSGRRIGVLSNPTGVLAGRDHIVDSLVEAGVRPVAVFGPEHGFRGSAQAGGSEGDLADPRTGVPVYDAYGATADELAGMFRKAGVDTVVFDIADIGSRFYTYIWSMYTAMAAAARTGAAFVVLDRPNPVGGEAYGPMLDPAFSSGVGLKPIVLQHGMTAGELATLFDAEFLPSDGGRLDSLDIVEVRGWRRRQWFGDTGLIWTPPSPNVPTPDTALAYPGTCLFEGTVFSEGRGTTRPFEILGAPGVDWRWREALEGQGLPGVAFRETYFVPTFGKFPGQTCGGVQLSITDPYAFDPIRTGIALLVTARKVHRDLFAWRDDLFIDKLFGSDRLRRLVDAGAGTDDIVGSWQNEQAGFRRDREKYLIYR</sequence>
<dbReference type="InterPro" id="IPR048503">
    <property type="entry name" value="NamZ_C"/>
</dbReference>
<dbReference type="PIRSF" id="PIRSF016719">
    <property type="entry name" value="UCP016719"/>
    <property type="match status" value="1"/>
</dbReference>
<evidence type="ECO:0000256" key="1">
    <source>
        <dbReference type="SAM" id="SignalP"/>
    </source>
</evidence>
<feature type="domain" description="Peptidoglycan beta-N-acetylmuramidase NamZ N-terminal" evidence="2">
    <location>
        <begin position="63"/>
        <end position="269"/>
    </location>
</feature>
<dbReference type="EMBL" id="JBHUOF010000004">
    <property type="protein sequence ID" value="MFD2798478.1"/>
    <property type="molecule type" value="Genomic_DNA"/>
</dbReference>
<dbReference type="Pfam" id="PF20732">
    <property type="entry name" value="NamZ_C"/>
    <property type="match status" value="1"/>
</dbReference>
<dbReference type="Proteomes" id="UP001597478">
    <property type="component" value="Unassembled WGS sequence"/>
</dbReference>
<proteinExistence type="predicted"/>
<dbReference type="InterPro" id="IPR006311">
    <property type="entry name" value="TAT_signal"/>
</dbReference>
<protein>
    <submittedName>
        <fullName evidence="4">Exo-beta-N-acetylmuramidase NamZ domain-containing protein</fullName>
    </submittedName>
</protein>
<dbReference type="Gene3D" id="3.90.1150.140">
    <property type="match status" value="1"/>
</dbReference>
<evidence type="ECO:0000259" key="2">
    <source>
        <dbReference type="Pfam" id="PF07075"/>
    </source>
</evidence>